<dbReference type="EMBL" id="JABFAI010000410">
    <property type="protein sequence ID" value="KAF4944721.1"/>
    <property type="molecule type" value="Genomic_DNA"/>
</dbReference>
<protein>
    <submittedName>
        <fullName evidence="1">Uncharacterized protein</fullName>
    </submittedName>
</protein>
<proteinExistence type="predicted"/>
<evidence type="ECO:0000313" key="1">
    <source>
        <dbReference type="EMBL" id="KAF4944721.1"/>
    </source>
</evidence>
<reference evidence="1" key="2">
    <citation type="submission" date="2020-05" db="EMBL/GenBank/DDBJ databases">
        <authorList>
            <person name="Kim H.-S."/>
            <person name="Proctor R.H."/>
            <person name="Brown D.W."/>
        </authorList>
    </citation>
    <scope>NUCLEOTIDE SEQUENCE</scope>
    <source>
        <strain evidence="1">NRRL 45417</strain>
    </source>
</reference>
<keyword evidence="2" id="KW-1185">Reference proteome</keyword>
<reference evidence="1" key="1">
    <citation type="journal article" date="2020" name="BMC Genomics">
        <title>Correction to: Identification and distribution of gene clusters required for synthesis of sphingolipid metabolism inhibitors in diverse species of the filamentous fungus Fusarium.</title>
        <authorList>
            <person name="Kim H.S."/>
            <person name="Lohmar J.M."/>
            <person name="Busman M."/>
            <person name="Brown D.W."/>
            <person name="Naumann T.A."/>
            <person name="Divon H.H."/>
            <person name="Lysoe E."/>
            <person name="Uhlig S."/>
            <person name="Proctor R.H."/>
        </authorList>
    </citation>
    <scope>NUCLEOTIDE SEQUENCE</scope>
    <source>
        <strain evidence="1">NRRL 45417</strain>
    </source>
</reference>
<comment type="caution">
    <text evidence="1">The sequence shown here is derived from an EMBL/GenBank/DDBJ whole genome shotgun (WGS) entry which is preliminary data.</text>
</comment>
<dbReference type="Proteomes" id="UP000604273">
    <property type="component" value="Unassembled WGS sequence"/>
</dbReference>
<name>A0A8H4SS11_9HYPO</name>
<sequence>MSTTVLLELEKFLEPMFEDVELDFEDEETLDRGKLCFGHIQIPPYRLGKVSLMESVRQICMKANPVNTRKPEVLFVVSDIERDLGMRAQEDGKSTPVILTFSELFEALRVSKEGATNSQWATASSILSWQKGQVLPLNVVLVICLDPHMSADCALCLLGVVEWASKQVKVWDDADICVLTLSAEKEFNFLSKVVSFSAPDMQVASVDLSAHGQQDPTTGSLVIGAPGNNGYAGRILQELRARMDHRRLILSFDEKLGEQFQQQLGETERQTVEFRTVQATVDVGALRHLERRETGPKTLFITFQGEVPFLPLEIEGFDELHLVLGTSGIFLKGWDESSRRIIKLPHWASKEDRHLQHWWIRQPSIQSRTIYTGSASLPQFLQAGGPRRRLVEDVQLGGFIASLADIASWGIDTGAALSCFVRQSERYEDMSNRLHIQRLITKDGLGLSQTETEVFRGIISFLGYDHGLALFVALDCGPEARRVKVQLAFMLKHGTDQIISINKDVFNDRKKYNIVLRNCHGLGSSMARQGTMWLNLGLLKRHQKMVELDDAHDSQEDPLAGLVRFRSDRALFISNETGEALDCLVKLGINVDNARLVAQETRELSSEAKQEILLHLVRAFTHNLVVTENFSKNENDSPRLSHRLMSTWLELRQNERAKLIDINSYLKKDGACAFGICYDLARDVNGRHTFCDWTYIPGMVVAEWRSEFRSDATFYEILNTDVL</sequence>
<gene>
    <name evidence="1" type="ORF">FGADI_12496</name>
</gene>
<dbReference type="AlphaFoldDB" id="A0A8H4SS11"/>
<dbReference type="OrthoDB" id="5035669at2759"/>
<evidence type="ECO:0000313" key="2">
    <source>
        <dbReference type="Proteomes" id="UP000604273"/>
    </source>
</evidence>
<accession>A0A8H4SS11</accession>
<organism evidence="1 2">
    <name type="scientific">Fusarium gaditjirri</name>
    <dbReference type="NCBI Taxonomy" id="282569"/>
    <lineage>
        <taxon>Eukaryota</taxon>
        <taxon>Fungi</taxon>
        <taxon>Dikarya</taxon>
        <taxon>Ascomycota</taxon>
        <taxon>Pezizomycotina</taxon>
        <taxon>Sordariomycetes</taxon>
        <taxon>Hypocreomycetidae</taxon>
        <taxon>Hypocreales</taxon>
        <taxon>Nectriaceae</taxon>
        <taxon>Fusarium</taxon>
        <taxon>Fusarium nisikadoi species complex</taxon>
    </lineage>
</organism>